<dbReference type="Ensembl" id="ENSCCRT00020030410.1">
    <property type="protein sequence ID" value="ENSCCRP00020027738.1"/>
    <property type="gene ID" value="ENSCCRG00020012719.1"/>
</dbReference>
<dbReference type="AlphaFoldDB" id="A0A8C2H916"/>
<sequence length="134" mass="15094">MIFTIHIFEYIAMCWHTGAVFGAVNGFRMGLSETRIMAWSKPRNVQILCMVTRQGATWANTLGSVAFQWALFVMGGLSLTHIQQLSSLNSWWVWNPHTSQRSITLLHLLGQAEVKLFYTTDVCETLDGGGLWGQ</sequence>
<protein>
    <submittedName>
        <fullName evidence="1">Uncharacterized protein</fullName>
    </submittedName>
</protein>
<dbReference type="Proteomes" id="UP000694701">
    <property type="component" value="Unplaced"/>
</dbReference>
<proteinExistence type="predicted"/>
<organism evidence="1 2">
    <name type="scientific">Cyprinus carpio</name>
    <name type="common">Common carp</name>
    <dbReference type="NCBI Taxonomy" id="7962"/>
    <lineage>
        <taxon>Eukaryota</taxon>
        <taxon>Metazoa</taxon>
        <taxon>Chordata</taxon>
        <taxon>Craniata</taxon>
        <taxon>Vertebrata</taxon>
        <taxon>Euteleostomi</taxon>
        <taxon>Actinopterygii</taxon>
        <taxon>Neopterygii</taxon>
        <taxon>Teleostei</taxon>
        <taxon>Ostariophysi</taxon>
        <taxon>Cypriniformes</taxon>
        <taxon>Cyprinidae</taxon>
        <taxon>Cyprininae</taxon>
        <taxon>Cyprinus</taxon>
    </lineage>
</organism>
<evidence type="ECO:0000313" key="2">
    <source>
        <dbReference type="Proteomes" id="UP000694701"/>
    </source>
</evidence>
<evidence type="ECO:0000313" key="1">
    <source>
        <dbReference type="Ensembl" id="ENSCCRP00020027738.1"/>
    </source>
</evidence>
<accession>A0A8C2H916</accession>
<reference evidence="1" key="1">
    <citation type="submission" date="2025-08" db="UniProtKB">
        <authorList>
            <consortium name="Ensembl"/>
        </authorList>
    </citation>
    <scope>IDENTIFICATION</scope>
</reference>
<name>A0A8C2H916_CYPCA</name>